<protein>
    <submittedName>
        <fullName evidence="7">NlpC/P60 family protein</fullName>
    </submittedName>
</protein>
<evidence type="ECO:0000256" key="2">
    <source>
        <dbReference type="ARBA" id="ARBA00022670"/>
    </source>
</evidence>
<evidence type="ECO:0000256" key="4">
    <source>
        <dbReference type="ARBA" id="ARBA00022801"/>
    </source>
</evidence>
<dbReference type="GO" id="GO:0008234">
    <property type="term" value="F:cysteine-type peptidase activity"/>
    <property type="evidence" value="ECO:0007669"/>
    <property type="project" value="UniProtKB-KW"/>
</dbReference>
<dbReference type="Gene3D" id="3.90.1720.10">
    <property type="entry name" value="endopeptidase domain like (from Nostoc punctiforme)"/>
    <property type="match status" value="1"/>
</dbReference>
<feature type="domain" description="NlpC/P60" evidence="6">
    <location>
        <begin position="284"/>
        <end position="412"/>
    </location>
</feature>
<dbReference type="PROSITE" id="PS51935">
    <property type="entry name" value="NLPC_P60"/>
    <property type="match status" value="1"/>
</dbReference>
<reference evidence="7" key="1">
    <citation type="journal article" date="2019" name="PLoS Negl. Trop. Dis.">
        <title>Revisiting the worldwide diversity of Leptospira species in the environment.</title>
        <authorList>
            <person name="Vincent A.T."/>
            <person name="Schiettekatte O."/>
            <person name="Bourhy P."/>
            <person name="Veyrier F.J."/>
            <person name="Picardeau M."/>
        </authorList>
    </citation>
    <scope>NUCLEOTIDE SEQUENCE [LARGE SCALE GENOMIC DNA]</scope>
    <source>
        <strain evidence="7">201702476</strain>
    </source>
</reference>
<dbReference type="InterPro" id="IPR000064">
    <property type="entry name" value="NLP_P60_dom"/>
</dbReference>
<organism evidence="7 8">
    <name type="scientific">Leptospira ognonensis</name>
    <dbReference type="NCBI Taxonomy" id="2484945"/>
    <lineage>
        <taxon>Bacteria</taxon>
        <taxon>Pseudomonadati</taxon>
        <taxon>Spirochaetota</taxon>
        <taxon>Spirochaetia</taxon>
        <taxon>Leptospirales</taxon>
        <taxon>Leptospiraceae</taxon>
        <taxon>Leptospira</taxon>
    </lineage>
</organism>
<evidence type="ECO:0000259" key="6">
    <source>
        <dbReference type="PROSITE" id="PS51935"/>
    </source>
</evidence>
<keyword evidence="4" id="KW-0378">Hydrolase</keyword>
<accession>A0A4R9KCY2</accession>
<keyword evidence="5" id="KW-0788">Thiol protease</keyword>
<evidence type="ECO:0000256" key="1">
    <source>
        <dbReference type="ARBA" id="ARBA00007074"/>
    </source>
</evidence>
<dbReference type="OrthoDB" id="9813368at2"/>
<dbReference type="SUPFAM" id="SSF54001">
    <property type="entry name" value="Cysteine proteinases"/>
    <property type="match status" value="1"/>
</dbReference>
<dbReference type="PANTHER" id="PTHR47360">
    <property type="entry name" value="MUREIN DD-ENDOPEPTIDASE MEPS/MUREIN LD-CARBOXYPEPTIDASE"/>
    <property type="match status" value="1"/>
</dbReference>
<dbReference type="AlphaFoldDB" id="A0A4R9KCY2"/>
<dbReference type="EMBL" id="RQGD01000002">
    <property type="protein sequence ID" value="TGL63941.1"/>
    <property type="molecule type" value="Genomic_DNA"/>
</dbReference>
<dbReference type="InterPro" id="IPR038765">
    <property type="entry name" value="Papain-like_cys_pep_sf"/>
</dbReference>
<proteinExistence type="inferred from homology"/>
<dbReference type="GO" id="GO:0006508">
    <property type="term" value="P:proteolysis"/>
    <property type="evidence" value="ECO:0007669"/>
    <property type="project" value="UniProtKB-KW"/>
</dbReference>
<evidence type="ECO:0000256" key="5">
    <source>
        <dbReference type="ARBA" id="ARBA00022807"/>
    </source>
</evidence>
<evidence type="ECO:0000256" key="3">
    <source>
        <dbReference type="ARBA" id="ARBA00022729"/>
    </source>
</evidence>
<sequence>MIQTFKIILIHLCLVFSFSILYGQDLEILKTTDYSNQQKLLIKHEVRKRLGDEANEKEVRDLTLALIPWAMMEGLEPSEFARDIYLFTQARKAGISFTSVEDLIPVLSKFKGDENDFVLLALAMHESEKAELPLHLRDKFLSGVISKHWEGLRILTGMRILILSRSEKKNSEEMLDSILKGLSLPQNSKNKDLLLSAYRELTLDFQSKKASEAKAKIETDLQALQGKEKTKIAKQVLISKRNLGEEFSSFGALEIKERPKLEWSLEDLQGPGPGEAVESSDWRMLSAKAMKETVKGWIGTRYVYGASSKAGTDCSGFTRSVLTDKGIAVPNQMVPRSARDQAKIGSATSKSQLALGDLVFFSASPNQSKITHVGLSMGEGNFVHASSSKGVIIQSLNEKWWTDRFTSARRIFVKVGK</sequence>
<keyword evidence="8" id="KW-1185">Reference proteome</keyword>
<comment type="caution">
    <text evidence="7">The sequence shown here is derived from an EMBL/GenBank/DDBJ whole genome shotgun (WGS) entry which is preliminary data.</text>
</comment>
<evidence type="ECO:0000313" key="8">
    <source>
        <dbReference type="Proteomes" id="UP000297693"/>
    </source>
</evidence>
<comment type="similarity">
    <text evidence="1">Belongs to the peptidase C40 family.</text>
</comment>
<dbReference type="InterPro" id="IPR052062">
    <property type="entry name" value="Murein_DD/LD_carboxypeptidase"/>
</dbReference>
<keyword evidence="2" id="KW-0645">Protease</keyword>
<dbReference type="Pfam" id="PF00877">
    <property type="entry name" value="NLPC_P60"/>
    <property type="match status" value="1"/>
</dbReference>
<dbReference type="RefSeq" id="WP_135621438.1">
    <property type="nucleotide sequence ID" value="NZ_RQGD01000002.1"/>
</dbReference>
<gene>
    <name evidence="7" type="ORF">EHQ58_00835</name>
</gene>
<evidence type="ECO:0000313" key="7">
    <source>
        <dbReference type="EMBL" id="TGL63941.1"/>
    </source>
</evidence>
<dbReference type="Proteomes" id="UP000297693">
    <property type="component" value="Unassembled WGS sequence"/>
</dbReference>
<dbReference type="PANTHER" id="PTHR47360:SF1">
    <property type="entry name" value="ENDOPEPTIDASE NLPC-RELATED"/>
    <property type="match status" value="1"/>
</dbReference>
<name>A0A4R9KCY2_9LEPT</name>
<keyword evidence="3" id="KW-0732">Signal</keyword>